<feature type="domain" description="MEIOB-like N-terminal" evidence="1">
    <location>
        <begin position="101"/>
        <end position="136"/>
    </location>
</feature>
<protein>
    <recommendedName>
        <fullName evidence="1">MEIOB-like N-terminal domain-containing protein</fullName>
    </recommendedName>
</protein>
<evidence type="ECO:0000313" key="2">
    <source>
        <dbReference type="EMBL" id="KAF3422654.1"/>
    </source>
</evidence>
<evidence type="ECO:0000259" key="1">
    <source>
        <dbReference type="Pfam" id="PF24903"/>
    </source>
</evidence>
<reference evidence="2" key="1">
    <citation type="submission" date="2019-11" db="EMBL/GenBank/DDBJ databases">
        <title>The nuclear and mitochondrial genomes of Frieseomelitta varia - a highly eusocial stingless bee (Meliponini) with a permanently sterile worker caste.</title>
        <authorList>
            <person name="Freitas F.C.P."/>
            <person name="Lourenco A.P."/>
            <person name="Nunes F.M.F."/>
            <person name="Paschoal A.R."/>
            <person name="Abreu F.C.P."/>
            <person name="Barbin F.O."/>
            <person name="Bataglia L."/>
            <person name="Cardoso-Junior C.A.M."/>
            <person name="Cervoni M.S."/>
            <person name="Silva S.R."/>
            <person name="Dalarmi F."/>
            <person name="Del Lama M.A."/>
            <person name="Depintor T.S."/>
            <person name="Ferreira K.M."/>
            <person name="Goria P.S."/>
            <person name="Jaskot M.C."/>
            <person name="Lago D.C."/>
            <person name="Luna-Lucena D."/>
            <person name="Moda L.M."/>
            <person name="Nascimento L."/>
            <person name="Pedrino M."/>
            <person name="Rabico F.O."/>
            <person name="Sanches F.C."/>
            <person name="Santos D.E."/>
            <person name="Santos C.G."/>
            <person name="Vieira J."/>
            <person name="Lopes T.F."/>
            <person name="Barchuk A.R."/>
            <person name="Hartfelder K."/>
            <person name="Simoes Z.L.P."/>
            <person name="Bitondi M.M.G."/>
            <person name="Pinheiro D.G."/>
        </authorList>
    </citation>
    <scope>NUCLEOTIDE SEQUENCE</scope>
    <source>
        <strain evidence="2">USP_RPSP 00005682</strain>
        <tissue evidence="2">Whole individual</tissue>
    </source>
</reference>
<accession>A0A833VW85</accession>
<gene>
    <name evidence="2" type="ORF">E2986_13948</name>
</gene>
<dbReference type="Pfam" id="PF24903">
    <property type="entry name" value="OB_MEIOB_N"/>
    <property type="match status" value="1"/>
</dbReference>
<dbReference type="InterPro" id="IPR056880">
    <property type="entry name" value="OB_MEIOB_N"/>
</dbReference>
<dbReference type="AlphaFoldDB" id="A0A833VW85"/>
<organism evidence="2 3">
    <name type="scientific">Frieseomelitta varia</name>
    <dbReference type="NCBI Taxonomy" id="561572"/>
    <lineage>
        <taxon>Eukaryota</taxon>
        <taxon>Metazoa</taxon>
        <taxon>Ecdysozoa</taxon>
        <taxon>Arthropoda</taxon>
        <taxon>Hexapoda</taxon>
        <taxon>Insecta</taxon>
        <taxon>Pterygota</taxon>
        <taxon>Neoptera</taxon>
        <taxon>Endopterygota</taxon>
        <taxon>Hymenoptera</taxon>
        <taxon>Apocrita</taxon>
        <taxon>Aculeata</taxon>
        <taxon>Apoidea</taxon>
        <taxon>Anthophila</taxon>
        <taxon>Apidae</taxon>
        <taxon>Frieseomelitta</taxon>
    </lineage>
</organism>
<proteinExistence type="predicted"/>
<comment type="caution">
    <text evidence="2">The sequence shown here is derived from an EMBL/GenBank/DDBJ whole genome shotgun (WGS) entry which is preliminary data.</text>
</comment>
<sequence>MRVEIRESSGGRVQLKLKLYFNRTRSNNQIIDLVTVYEITVLSVRFDFQSMESSNLKTTVGNNGAKNYSKHLKGLIMSGVCKQALRSLHPGMQNALVIVNNGDRGVWTFTLRDSEEDSINVTVWGSEQFISILYSKIWTLKWDSSLTKNV</sequence>
<name>A0A833VW85_9HYME</name>
<dbReference type="Proteomes" id="UP000655588">
    <property type="component" value="Unassembled WGS sequence"/>
</dbReference>
<evidence type="ECO:0000313" key="3">
    <source>
        <dbReference type="Proteomes" id="UP000655588"/>
    </source>
</evidence>
<dbReference type="EMBL" id="WNWW01000666">
    <property type="protein sequence ID" value="KAF3422654.1"/>
    <property type="molecule type" value="Genomic_DNA"/>
</dbReference>
<keyword evidence="3" id="KW-1185">Reference proteome</keyword>